<gene>
    <name evidence="6" type="ORF">TRFO_39802</name>
</gene>
<feature type="transmembrane region" description="Helical" evidence="5">
    <location>
        <begin position="6"/>
        <end position="27"/>
    </location>
</feature>
<evidence type="ECO:0000256" key="4">
    <source>
        <dbReference type="ARBA" id="ARBA00023136"/>
    </source>
</evidence>
<keyword evidence="7" id="KW-1185">Reference proteome</keyword>
<evidence type="ECO:0000256" key="5">
    <source>
        <dbReference type="SAM" id="Phobius"/>
    </source>
</evidence>
<proteinExistence type="predicted"/>
<dbReference type="PANTHER" id="PTHR31652">
    <property type="entry name" value="LIMR FAMILY PROTEIN DDB_G0283707-RELATED"/>
    <property type="match status" value="1"/>
</dbReference>
<feature type="transmembrane region" description="Helical" evidence="5">
    <location>
        <begin position="112"/>
        <end position="137"/>
    </location>
</feature>
<evidence type="ECO:0000313" key="6">
    <source>
        <dbReference type="EMBL" id="OHS94033.1"/>
    </source>
</evidence>
<feature type="transmembrane region" description="Helical" evidence="5">
    <location>
        <begin position="39"/>
        <end position="59"/>
    </location>
</feature>
<accession>A0A1J4J5U6</accession>
<dbReference type="GO" id="GO:0016020">
    <property type="term" value="C:membrane"/>
    <property type="evidence" value="ECO:0007669"/>
    <property type="project" value="UniProtKB-SubCell"/>
</dbReference>
<evidence type="ECO:0000256" key="3">
    <source>
        <dbReference type="ARBA" id="ARBA00022989"/>
    </source>
</evidence>
<evidence type="ECO:0000313" key="7">
    <source>
        <dbReference type="Proteomes" id="UP000179807"/>
    </source>
</evidence>
<dbReference type="EMBL" id="MLAK01001356">
    <property type="protein sequence ID" value="OHS94033.1"/>
    <property type="molecule type" value="Genomic_DNA"/>
</dbReference>
<sequence>MGVDVFLLIICIVFTALSLLVGLYFVFTFQHPEDKKTGWFSKIIITLALGVSTMNVLMLPLDAINRSSGSTLHIDIMCWVFTIISIVLAFVVIPFTIMLFEGQEDDQCKHPLLRAFLLIIPFLAFLLILFLILWFAVGRCEVPITIHKGALDSGSGACAECCMYHFYYKCFMNFLNDMTK</sequence>
<comment type="subcellular location">
    <subcellularLocation>
        <location evidence="1">Membrane</location>
        <topology evidence="1">Multi-pass membrane protein</topology>
    </subcellularLocation>
</comment>
<keyword evidence="3 5" id="KW-1133">Transmembrane helix</keyword>
<feature type="transmembrane region" description="Helical" evidence="5">
    <location>
        <begin position="79"/>
        <end position="100"/>
    </location>
</feature>
<organism evidence="6 7">
    <name type="scientific">Tritrichomonas foetus</name>
    <dbReference type="NCBI Taxonomy" id="1144522"/>
    <lineage>
        <taxon>Eukaryota</taxon>
        <taxon>Metamonada</taxon>
        <taxon>Parabasalia</taxon>
        <taxon>Tritrichomonadida</taxon>
        <taxon>Tritrichomonadidae</taxon>
        <taxon>Tritrichomonas</taxon>
    </lineage>
</organism>
<dbReference type="Proteomes" id="UP000179807">
    <property type="component" value="Unassembled WGS sequence"/>
</dbReference>
<dbReference type="RefSeq" id="XP_068347170.1">
    <property type="nucleotide sequence ID" value="XM_068512848.1"/>
</dbReference>
<dbReference type="PANTHER" id="PTHR31652:SF0">
    <property type="entry name" value="LIMR FAMILY PROTEIN DDB_G0283707-RELATED"/>
    <property type="match status" value="1"/>
</dbReference>
<evidence type="ECO:0000256" key="1">
    <source>
        <dbReference type="ARBA" id="ARBA00004141"/>
    </source>
</evidence>
<reference evidence="6" key="1">
    <citation type="submission" date="2016-10" db="EMBL/GenBank/DDBJ databases">
        <authorList>
            <person name="Benchimol M."/>
            <person name="Almeida L.G."/>
            <person name="Vasconcelos A.T."/>
            <person name="Perreira-Neves A."/>
            <person name="Rosa I.A."/>
            <person name="Tasca T."/>
            <person name="Bogo M.R."/>
            <person name="de Souza W."/>
        </authorList>
    </citation>
    <scope>NUCLEOTIDE SEQUENCE [LARGE SCALE GENOMIC DNA]</scope>
    <source>
        <strain evidence="6">K</strain>
    </source>
</reference>
<comment type="caution">
    <text evidence="6">The sequence shown here is derived from an EMBL/GenBank/DDBJ whole genome shotgun (WGS) entry which is preliminary data.</text>
</comment>
<dbReference type="InterPro" id="IPR006876">
    <property type="entry name" value="LMBR1-like_membr_prot"/>
</dbReference>
<keyword evidence="4 5" id="KW-0472">Membrane</keyword>
<dbReference type="OrthoDB" id="73273at2759"/>
<protein>
    <submittedName>
        <fullName evidence="6">Uncharacterized protein</fullName>
    </submittedName>
</protein>
<dbReference type="VEuPathDB" id="TrichDB:TRFO_39802"/>
<dbReference type="Pfam" id="PF04791">
    <property type="entry name" value="LMBR1"/>
    <property type="match status" value="1"/>
</dbReference>
<dbReference type="AlphaFoldDB" id="A0A1J4J5U6"/>
<evidence type="ECO:0000256" key="2">
    <source>
        <dbReference type="ARBA" id="ARBA00022692"/>
    </source>
</evidence>
<dbReference type="GeneID" id="94847552"/>
<name>A0A1J4J5U6_9EUKA</name>
<keyword evidence="2 5" id="KW-0812">Transmembrane</keyword>